<dbReference type="EC" id="4.2.3.5" evidence="4 8"/>
<dbReference type="PROSITE" id="PS00787">
    <property type="entry name" value="CHORISMATE_SYNTHASE_1"/>
    <property type="match status" value="1"/>
</dbReference>
<dbReference type="STRING" id="741276.A0A2S5BBH0"/>
<dbReference type="InterPro" id="IPR000453">
    <property type="entry name" value="Chorismate_synth"/>
</dbReference>
<evidence type="ECO:0000256" key="2">
    <source>
        <dbReference type="ARBA" id="ARBA00008014"/>
    </source>
</evidence>
<dbReference type="HAMAP" id="MF_00300">
    <property type="entry name" value="Chorismate_synth"/>
    <property type="match status" value="1"/>
</dbReference>
<comment type="cofactor">
    <cofactor evidence="8">
        <name>FMNH2</name>
        <dbReference type="ChEBI" id="CHEBI:57618"/>
    </cofactor>
    <text evidence="8">Reduced FMN (FMNH(2)).</text>
</comment>
<dbReference type="AlphaFoldDB" id="A0A2S5BBH0"/>
<dbReference type="PANTHER" id="PTHR21085:SF0">
    <property type="entry name" value="CHORISMATE SYNTHASE"/>
    <property type="match status" value="1"/>
</dbReference>
<dbReference type="GO" id="GO:0005829">
    <property type="term" value="C:cytosol"/>
    <property type="evidence" value="ECO:0007669"/>
    <property type="project" value="TreeGrafter"/>
</dbReference>
<dbReference type="InterPro" id="IPR020541">
    <property type="entry name" value="Chorismate_synthase_CS"/>
</dbReference>
<comment type="subunit">
    <text evidence="3">Homotetramer.</text>
</comment>
<gene>
    <name evidence="9" type="ORF">BMF94_2910</name>
</gene>
<evidence type="ECO:0000256" key="3">
    <source>
        <dbReference type="ARBA" id="ARBA00011881"/>
    </source>
</evidence>
<dbReference type="Gene3D" id="3.60.150.10">
    <property type="entry name" value="Chorismate synthase AroC"/>
    <property type="match status" value="1"/>
</dbReference>
<dbReference type="SUPFAM" id="SSF103263">
    <property type="entry name" value="Chorismate synthase, AroC"/>
    <property type="match status" value="1"/>
</dbReference>
<dbReference type="GO" id="GO:0004107">
    <property type="term" value="F:chorismate synthase activity"/>
    <property type="evidence" value="ECO:0007669"/>
    <property type="project" value="UniProtKB-EC"/>
</dbReference>
<organism evidence="9 10">
    <name type="scientific">Rhodotorula taiwanensis</name>
    <dbReference type="NCBI Taxonomy" id="741276"/>
    <lineage>
        <taxon>Eukaryota</taxon>
        <taxon>Fungi</taxon>
        <taxon>Dikarya</taxon>
        <taxon>Basidiomycota</taxon>
        <taxon>Pucciniomycotina</taxon>
        <taxon>Microbotryomycetes</taxon>
        <taxon>Sporidiobolales</taxon>
        <taxon>Sporidiobolaceae</taxon>
        <taxon>Rhodotorula</taxon>
    </lineage>
</organism>
<evidence type="ECO:0000256" key="1">
    <source>
        <dbReference type="ARBA" id="ARBA00005044"/>
    </source>
</evidence>
<keyword evidence="10" id="KW-1185">Reference proteome</keyword>
<proteinExistence type="inferred from homology"/>
<dbReference type="Proteomes" id="UP000237144">
    <property type="component" value="Unassembled WGS sequence"/>
</dbReference>
<dbReference type="NCBIfam" id="TIGR00033">
    <property type="entry name" value="aroC"/>
    <property type="match status" value="1"/>
</dbReference>
<dbReference type="PANTHER" id="PTHR21085">
    <property type="entry name" value="CHORISMATE SYNTHASE"/>
    <property type="match status" value="1"/>
</dbReference>
<dbReference type="EMBL" id="PJQD01000029">
    <property type="protein sequence ID" value="POY74098.1"/>
    <property type="molecule type" value="Genomic_DNA"/>
</dbReference>
<comment type="pathway">
    <text evidence="1 8">Metabolic intermediate biosynthesis; chorismate biosynthesis; chorismate from D-erythrose 4-phosphate and phosphoenolpyruvate: step 7/7.</text>
</comment>
<dbReference type="InterPro" id="IPR035904">
    <property type="entry name" value="Chorismate_synth_AroC_sf"/>
</dbReference>
<dbReference type="CDD" id="cd07304">
    <property type="entry name" value="Chorismate_synthase"/>
    <property type="match status" value="1"/>
</dbReference>
<evidence type="ECO:0000256" key="5">
    <source>
        <dbReference type="ARBA" id="ARBA00022605"/>
    </source>
</evidence>
<dbReference type="Pfam" id="PF01264">
    <property type="entry name" value="Chorismate_synt"/>
    <property type="match status" value="1"/>
</dbReference>
<comment type="catalytic activity">
    <reaction evidence="8">
        <text>5-O-(1-carboxyvinyl)-3-phosphoshikimate = chorismate + phosphate</text>
        <dbReference type="Rhea" id="RHEA:21020"/>
        <dbReference type="ChEBI" id="CHEBI:29748"/>
        <dbReference type="ChEBI" id="CHEBI:43474"/>
        <dbReference type="ChEBI" id="CHEBI:57701"/>
        <dbReference type="EC" id="4.2.3.5"/>
    </reaction>
</comment>
<reference evidence="9 10" key="1">
    <citation type="journal article" date="2018" name="Front. Microbiol.">
        <title>Prospects for Fungal Bioremediation of Acidic Radioactive Waste Sites: Characterization and Genome Sequence of Rhodotorula taiwanensis MD1149.</title>
        <authorList>
            <person name="Tkavc R."/>
            <person name="Matrosova V.Y."/>
            <person name="Grichenko O.E."/>
            <person name="Gostincar C."/>
            <person name="Volpe R.P."/>
            <person name="Klimenkova P."/>
            <person name="Gaidamakova E.K."/>
            <person name="Zhou C.E."/>
            <person name="Stewart B.J."/>
            <person name="Lyman M.G."/>
            <person name="Malfatti S.A."/>
            <person name="Rubinfeld B."/>
            <person name="Courtot M."/>
            <person name="Singh J."/>
            <person name="Dalgard C.L."/>
            <person name="Hamilton T."/>
            <person name="Frey K.G."/>
            <person name="Gunde-Cimerman N."/>
            <person name="Dugan L."/>
            <person name="Daly M.J."/>
        </authorList>
    </citation>
    <scope>NUCLEOTIDE SEQUENCE [LARGE SCALE GENOMIC DNA]</scope>
    <source>
        <strain evidence="9 10">MD1149</strain>
    </source>
</reference>
<dbReference type="FunFam" id="3.60.150.10:FF:000004">
    <property type="entry name" value="Chorismate synthase"/>
    <property type="match status" value="1"/>
</dbReference>
<evidence type="ECO:0000256" key="6">
    <source>
        <dbReference type="ARBA" id="ARBA00023141"/>
    </source>
</evidence>
<evidence type="ECO:0000313" key="10">
    <source>
        <dbReference type="Proteomes" id="UP000237144"/>
    </source>
</evidence>
<dbReference type="PROSITE" id="PS00788">
    <property type="entry name" value="CHORISMATE_SYNTHASE_2"/>
    <property type="match status" value="1"/>
</dbReference>
<accession>A0A2S5BBH0</accession>
<keyword evidence="6 8" id="KW-0057">Aromatic amino acid biosynthesis</keyword>
<dbReference type="PROSITE" id="PS00789">
    <property type="entry name" value="CHORISMATE_SYNTHASE_3"/>
    <property type="match status" value="1"/>
</dbReference>
<evidence type="ECO:0000256" key="4">
    <source>
        <dbReference type="ARBA" id="ARBA00013036"/>
    </source>
</evidence>
<keyword evidence="7 8" id="KW-0456">Lyase</keyword>
<evidence type="ECO:0000256" key="7">
    <source>
        <dbReference type="ARBA" id="ARBA00023239"/>
    </source>
</evidence>
<dbReference type="GO" id="GO:0009073">
    <property type="term" value="P:aromatic amino acid family biosynthetic process"/>
    <property type="evidence" value="ECO:0007669"/>
    <property type="project" value="UniProtKB-KW"/>
</dbReference>
<dbReference type="OrthoDB" id="1721239at2759"/>
<dbReference type="PIRSF" id="PIRSF001456">
    <property type="entry name" value="Chorismate_synth"/>
    <property type="match status" value="1"/>
</dbReference>
<dbReference type="GO" id="GO:0010181">
    <property type="term" value="F:FMN binding"/>
    <property type="evidence" value="ECO:0007669"/>
    <property type="project" value="TreeGrafter"/>
</dbReference>
<comment type="caution">
    <text evidence="9">The sequence shown here is derived from an EMBL/GenBank/DDBJ whole genome shotgun (WGS) entry which is preliminary data.</text>
</comment>
<evidence type="ECO:0000313" key="9">
    <source>
        <dbReference type="EMBL" id="POY74098.1"/>
    </source>
</evidence>
<dbReference type="NCBIfam" id="NF003793">
    <property type="entry name" value="PRK05382.1"/>
    <property type="match status" value="1"/>
</dbReference>
<sequence length="429" mass="46432">MSTFGTLFRVTTFGESHCASVGAIIDGCPPGMPLSDEDIQPQMTRRRPGQSVLTTPVSLAPASNEARILTRKWLLVQRNEQDAVQIQSGVEAGYTLGTPIGLMVKNKDHRPHDYTETDDYPRPSHADWTYLLKYGIKASSGGGRSSARETIGRVAAGTIAERYLKMAYGVEIVAFVSSVGKIHIPDSNGDDDLLSEDYLKLLHGLTREKVDENTVRCPHQETAELMEERIHEAKANNDSIGGTVTCVIRQSPVGLGEPVFDKLEAKLAHAMLSIPATKAFEIGSGFKGCEMPGSLHNDAFVQKPDGRLGTKTNRSGGIQGGITNGEDIYFKIAFKSPATISQEQSTATYAGKSGVLATRGRHDPCVVPRAVPIVEAMAALVIMDAVLIQNSRKMAASLLPELNLPPSMALPPKKVQDEMVKKIVDQQKQ</sequence>
<name>A0A2S5BBH0_9BASI</name>
<dbReference type="GO" id="GO:0009423">
    <property type="term" value="P:chorismate biosynthetic process"/>
    <property type="evidence" value="ECO:0007669"/>
    <property type="project" value="UniProtKB-UniPathway"/>
</dbReference>
<protein>
    <recommendedName>
        <fullName evidence="4 8">Chorismate synthase</fullName>
        <ecNumber evidence="4 8">4.2.3.5</ecNumber>
    </recommendedName>
</protein>
<dbReference type="UniPathway" id="UPA00053">
    <property type="reaction ID" value="UER00090"/>
</dbReference>
<comment type="similarity">
    <text evidence="2 8">Belongs to the chorismate synthase family.</text>
</comment>
<keyword evidence="5 8" id="KW-0028">Amino-acid biosynthesis</keyword>
<dbReference type="GO" id="GO:0008652">
    <property type="term" value="P:amino acid biosynthetic process"/>
    <property type="evidence" value="ECO:0007669"/>
    <property type="project" value="UniProtKB-KW"/>
</dbReference>
<evidence type="ECO:0000256" key="8">
    <source>
        <dbReference type="RuleBase" id="RU000605"/>
    </source>
</evidence>